<reference evidence="1" key="1">
    <citation type="submission" date="2012-08" db="EMBL/GenBank/DDBJ databases">
        <authorList>
            <person name="Sun R."/>
            <person name="Kittichotirat W."/>
            <person name="Wang J."/>
            <person name="Jan M."/>
            <person name="Asikainen S."/>
            <person name="Bumgarner R.E."/>
            <person name="Chen C."/>
        </authorList>
    </citation>
    <scope>NUCLEOTIDE SEQUENCE</scope>
    <source>
        <strain evidence="1">S23A</strain>
    </source>
</reference>
<gene>
    <name evidence="1" type="ORF">S23Aspa_0036</name>
</gene>
<organism evidence="1">
    <name type="scientific">Aggregatibacter actinomycetemcomitans</name>
    <name type="common">Actinobacillus actinomycetemcomitans</name>
    <name type="synonym">Haemophilus actinomycetemcomitans</name>
    <dbReference type="NCBI Taxonomy" id="714"/>
    <lineage>
        <taxon>Bacteria</taxon>
        <taxon>Pseudomonadati</taxon>
        <taxon>Pseudomonadota</taxon>
        <taxon>Gammaproteobacteria</taxon>
        <taxon>Pasteurellales</taxon>
        <taxon>Pasteurellaceae</taxon>
        <taxon>Aggregatibacter</taxon>
    </lineage>
</organism>
<proteinExistence type="predicted"/>
<dbReference type="AlphaFoldDB" id="S4WBU5"/>
<dbReference type="EMBL" id="JX470549">
    <property type="protein sequence ID" value="AGO88238.1"/>
    <property type="molecule type" value="Genomic_DNA"/>
</dbReference>
<accession>S4WBU5</accession>
<name>S4WBU5_AGGAC</name>
<evidence type="ECO:0000313" key="1">
    <source>
        <dbReference type="EMBL" id="AGO88238.1"/>
    </source>
</evidence>
<sequence>MSVQAGGGDVVVAEKILRHAFYNAQGVIFPDELDEIF</sequence>
<protein>
    <submittedName>
        <fullName evidence="1">Uncharacterized protein</fullName>
    </submittedName>
</protein>